<sequence>MNSKFTRSLLGIFALATLGTAVLPTQVQASTIVLNSGQGLTPSVTDTNITYWTLGVPVSPLSPITFTAADFLKAQGIGCSGPDICGSAKVVADFPFASPPWIPSLPHAPNARWINWEVGPSPSFYGSPAASVLYAYRFNVPEPTINSAAIEMYWAVDDILGEFIPGFPDPNPIGVYINGAPLSSSFSGAGRFPEYSASQSGIGGFLNPGPNNWLYVYQRDAGGALSGTIFCASISVNVPSSGRKPCAAPVPEPSSIIGLAVLSTLGAASTLKRQIKSSKPSEKETTKVG</sequence>
<dbReference type="RefSeq" id="WP_253881235.1">
    <property type="nucleotide sequence ID" value="NZ_BHVP01000039.1"/>
</dbReference>
<evidence type="ECO:0008006" key="4">
    <source>
        <dbReference type="Google" id="ProtNLM"/>
    </source>
</evidence>
<evidence type="ECO:0000256" key="1">
    <source>
        <dbReference type="SAM" id="SignalP"/>
    </source>
</evidence>
<feature type="signal peptide" evidence="1">
    <location>
        <begin position="1"/>
        <end position="29"/>
    </location>
</feature>
<protein>
    <recommendedName>
        <fullName evidence="4">PEP-CTERM protein-sorting domain-containing protein</fullName>
    </recommendedName>
</protein>
<reference evidence="2 3" key="1">
    <citation type="submission" date="2018-09" db="EMBL/GenBank/DDBJ databases">
        <title>Evolutionary history of phycoerythrin pigmentation in the water bloom-forming cyanobacterium Microcystis aeruginosa.</title>
        <authorList>
            <person name="Tanabe Y."/>
            <person name="Tanabe Y."/>
            <person name="Yamaguchi H."/>
        </authorList>
    </citation>
    <scope>NUCLEOTIDE SEQUENCE [LARGE SCALE GENOMIC DNA]</scope>
    <source>
        <strain evidence="2 3">NIES-2520</strain>
    </source>
</reference>
<feature type="chain" id="PRO_5022807469" description="PEP-CTERM protein-sorting domain-containing protein" evidence="1">
    <location>
        <begin position="30"/>
        <end position="289"/>
    </location>
</feature>
<dbReference type="NCBIfam" id="TIGR02595">
    <property type="entry name" value="PEP_CTERM"/>
    <property type="match status" value="1"/>
</dbReference>
<dbReference type="EMBL" id="BHVP01000039">
    <property type="protein sequence ID" value="GCA75534.1"/>
    <property type="molecule type" value="Genomic_DNA"/>
</dbReference>
<comment type="caution">
    <text evidence="2">The sequence shown here is derived from an EMBL/GenBank/DDBJ whole genome shotgun (WGS) entry which is preliminary data.</text>
</comment>
<name>A0A5A5RG57_MICAE</name>
<dbReference type="Proteomes" id="UP000324917">
    <property type="component" value="Unassembled WGS sequence"/>
</dbReference>
<keyword evidence="1" id="KW-0732">Signal</keyword>
<dbReference type="InterPro" id="IPR013424">
    <property type="entry name" value="Ice-binding_C"/>
</dbReference>
<gene>
    <name evidence="2" type="ORF">MiTe_02368</name>
</gene>
<accession>A0A5A5RG57</accession>
<proteinExistence type="predicted"/>
<organism evidence="2 3">
    <name type="scientific">Microcystis aeruginosa NIES-2520</name>
    <dbReference type="NCBI Taxonomy" id="2303982"/>
    <lineage>
        <taxon>Bacteria</taxon>
        <taxon>Bacillati</taxon>
        <taxon>Cyanobacteriota</taxon>
        <taxon>Cyanophyceae</taxon>
        <taxon>Oscillatoriophycideae</taxon>
        <taxon>Chroococcales</taxon>
        <taxon>Microcystaceae</taxon>
        <taxon>Microcystis</taxon>
    </lineage>
</organism>
<dbReference type="AlphaFoldDB" id="A0A5A5RG57"/>
<evidence type="ECO:0000313" key="3">
    <source>
        <dbReference type="Proteomes" id="UP000324917"/>
    </source>
</evidence>
<evidence type="ECO:0000313" key="2">
    <source>
        <dbReference type="EMBL" id="GCA75534.1"/>
    </source>
</evidence>